<dbReference type="SUPFAM" id="SSF55874">
    <property type="entry name" value="ATPase domain of HSP90 chaperone/DNA topoisomerase II/histidine kinase"/>
    <property type="match status" value="1"/>
</dbReference>
<reference evidence="1 2" key="1">
    <citation type="submission" date="2020-08" db="EMBL/GenBank/DDBJ databases">
        <title>Genomic Encyclopedia of Type Strains, Phase IV (KMG-IV): sequencing the most valuable type-strain genomes for metagenomic binning, comparative biology and taxonomic classification.</title>
        <authorList>
            <person name="Goeker M."/>
        </authorList>
    </citation>
    <scope>NUCLEOTIDE SEQUENCE [LARGE SCALE GENOMIC DNA]</scope>
    <source>
        <strain evidence="1 2">DSM 29854</strain>
    </source>
</reference>
<name>A0A839GLN0_9BACT</name>
<comment type="caution">
    <text evidence="1">The sequence shown here is derived from an EMBL/GenBank/DDBJ whole genome shotgun (WGS) entry which is preliminary data.</text>
</comment>
<gene>
    <name evidence="1" type="ORF">FHS90_004348</name>
</gene>
<organism evidence="1 2">
    <name type="scientific">Rufibacter quisquiliarum</name>
    <dbReference type="NCBI Taxonomy" id="1549639"/>
    <lineage>
        <taxon>Bacteria</taxon>
        <taxon>Pseudomonadati</taxon>
        <taxon>Bacteroidota</taxon>
        <taxon>Cytophagia</taxon>
        <taxon>Cytophagales</taxon>
        <taxon>Hymenobacteraceae</taxon>
        <taxon>Rufibacter</taxon>
    </lineage>
</organism>
<dbReference type="Gene3D" id="3.30.565.10">
    <property type="entry name" value="Histidine kinase-like ATPase, C-terminal domain"/>
    <property type="match status" value="1"/>
</dbReference>
<dbReference type="InterPro" id="IPR036890">
    <property type="entry name" value="HATPase_C_sf"/>
</dbReference>
<keyword evidence="2" id="KW-1185">Reference proteome</keyword>
<sequence length="681" mass="79968">MQSITEKLTTNTRVIKNHFTKYGDTFKAFKELINNSIQAGAKNIRINIVYNNSASCKSGIEKISILDDGSGVSFSEFKKKILQIGTKVKEKGQGIGRFSSFQIGELMKIETLAYDEKEKSFSKTLFGIDTTDLEDIELEKTDIKVDFQIFDEAGLTPYYRVDIEHLHHNTQAKIAKKNKITTNFLESNIAQSLFENYPYEIFNGKINFYVNENKLLRSDFVIDEPVFRNVIYTDKNGKEHNINFYFYNVRSNLNKVKVFFQIDNAGIKSVAYEYTYSSDWYTPDLGTWFIYIESDFFDIDLFRNLDIESLGEEEIKNLKNTVKESINEFFKARNKRFEKFVNSLENDKFYPYKDDQPASISQEVVFKKIAYLLEDEHHLIQRDEKIRNFLYPLLDKAISNGNIEYIFKKVLKLSEENLEKFHSLLQKTDLEDVIHFTSQVSEKLEFLSFLHELVYGEISKYLKERSQLHKIIENELWLFGENYNGAPHLWSDKKIGNILDELRYKFFGYSPSEEDENVIEVEGNMDDITDLFFYNERITDNDVREIMVVELKSPKCAIGQKELNQIDRYAFTIEENSALPSEKVKYKLLLISSKLNGYAKSKVKSQRENFKDNPFLYDRKTEKNIEVYVMAWSELIELNKRKLGYLHNQLSIKDKSVKEKFETEYPDLIDEKISAQLRKVL</sequence>
<dbReference type="EMBL" id="JACJIQ010000025">
    <property type="protein sequence ID" value="MBA9079610.1"/>
    <property type="molecule type" value="Genomic_DNA"/>
</dbReference>
<evidence type="ECO:0008006" key="3">
    <source>
        <dbReference type="Google" id="ProtNLM"/>
    </source>
</evidence>
<accession>A0A839GLN0</accession>
<dbReference type="AlphaFoldDB" id="A0A839GLN0"/>
<dbReference type="RefSeq" id="WP_182514430.1">
    <property type="nucleotide sequence ID" value="NZ_JACJIQ010000025.1"/>
</dbReference>
<protein>
    <recommendedName>
        <fullName evidence="3">Histidine kinase-, DNA gyrase B-, and HSP90-like ATPase</fullName>
    </recommendedName>
</protein>
<dbReference type="Proteomes" id="UP000563094">
    <property type="component" value="Unassembled WGS sequence"/>
</dbReference>
<evidence type="ECO:0000313" key="1">
    <source>
        <dbReference type="EMBL" id="MBA9079610.1"/>
    </source>
</evidence>
<evidence type="ECO:0000313" key="2">
    <source>
        <dbReference type="Proteomes" id="UP000563094"/>
    </source>
</evidence>
<dbReference type="Pfam" id="PF13589">
    <property type="entry name" value="HATPase_c_3"/>
    <property type="match status" value="1"/>
</dbReference>
<proteinExistence type="predicted"/>